<feature type="compositionally biased region" description="Low complexity" evidence="3">
    <location>
        <begin position="1079"/>
        <end position="1089"/>
    </location>
</feature>
<proteinExistence type="predicted"/>
<dbReference type="Proteomes" id="UP001516023">
    <property type="component" value="Unassembled WGS sequence"/>
</dbReference>
<reference evidence="4 5" key="1">
    <citation type="journal article" date="2020" name="G3 (Bethesda)">
        <title>Improved Reference Genome for Cyclotella cryptica CCMP332, a Model for Cell Wall Morphogenesis, Salinity Adaptation, and Lipid Production in Diatoms (Bacillariophyta).</title>
        <authorList>
            <person name="Roberts W.R."/>
            <person name="Downey K.M."/>
            <person name="Ruck E.C."/>
            <person name="Traller J.C."/>
            <person name="Alverson A.J."/>
        </authorList>
    </citation>
    <scope>NUCLEOTIDE SEQUENCE [LARGE SCALE GENOMIC DNA]</scope>
    <source>
        <strain evidence="4 5">CCMP332</strain>
    </source>
</reference>
<evidence type="ECO:0000256" key="2">
    <source>
        <dbReference type="PROSITE-ProRule" id="PRU00103"/>
    </source>
</evidence>
<feature type="non-terminal residue" evidence="4">
    <location>
        <position position="1098"/>
    </location>
</feature>
<dbReference type="PANTHER" id="PTHR10648:SF1">
    <property type="entry name" value="SERINE_THREONINE-PROTEIN PHOSPHATASE 4 REGULATORY SUBUNIT 1"/>
    <property type="match status" value="1"/>
</dbReference>
<dbReference type="InterPro" id="IPR016024">
    <property type="entry name" value="ARM-type_fold"/>
</dbReference>
<dbReference type="InterPro" id="IPR051023">
    <property type="entry name" value="PP2A_Regulatory_Subunit_A"/>
</dbReference>
<feature type="repeat" description="HEAT" evidence="2">
    <location>
        <begin position="174"/>
        <end position="212"/>
    </location>
</feature>
<dbReference type="SUPFAM" id="SSF48371">
    <property type="entry name" value="ARM repeat"/>
    <property type="match status" value="2"/>
</dbReference>
<sequence length="1098" mass="120324">MQPNQGPQQPNNASRQPQQPPPPPQQQQQQQPARPMQPAQPRFEDLTIDDDLPLLPRLQRYLRSAIALQRLVHVRMLGDAAISLGPQLTAVELVPLLPPLVRDAESIIRQRVCVELRVMALVLIGMAGRKETEPPETDDDGGEEKKDAELMQRLPRLPVPNRASKYYKVMTHHLFPHLQALIADADGEVRRAASETIVKLALRVHVDDVVDLILAVPLKLVRDGQKKAANPQSASHNNNNNAPPSSNPSPASSNSTPAEDLLITASNLLADLASFLPPPRLSPQSCARFVSPTLLSLADDANFRVRRSAVQALPRALSSAGVDEVKKRLLPKFVTLSGDEMYRVRKASGECLVDVSRALTMLGWRVHFGDVWIDKGDVNRNSAAFYKRRSKKQIVELSNTLKECHEMRRKVLCGIAKNLLEDSNKFVRYGMMQFLGPLIASFYPLDRGRSVLYFMVGAMGGLMFATGRGGGNAVLGVGVESVGIAKAATGLDRFLSAVDGSFCASGYGSMEEILSYNHSLHGLELILHGESPISRSVLALGGGNNASQSPFGTMGPQFFPHANGMVGRSSALDDDDTDAVLLSANLKQSRRNVNPPGHFTSDPRALLPKFILESRSDALALSRIVMHRNGCIPNVDASSAALPYPALMLGRPDPEDLNAIRSSLLRPFIDMASCRTGEDTTDAEMRVYCAYSLPAVVLLFGGANWEKDDLKGCFLELIGRSRTKEDGETDQEGDDEEGKNNDQDKPPLPVKRCLASSIHAVAHMLGPEVVSQDSEFLASFEKTFLHDSDEAIRFNILKNCASFLAALPSGDGEGHRNHYLPVIHSTIMGEDVLGAAKKRSATNPGVLNWRQRDTVAKVLPDLIVLFNPSLNREFVWPILKALLSDSVSAVRENAGWSVPVLIRKYASANYEKDANAWISEVVSWLKETLLDTGSPSAVRTAFRRPKKQMVSSEGAYSKRQGYCRICAAVALAMRMGEYEDEYDEIVTPDPSDGFPIDPFSNLSYDERERFRSILLNDLLPPALEMTVDCVANVRMTLTKSLKVMPKDILNESRVEEVLNTLEEELMTWDVGDLPLNDATLSVGSTSPSTTGGGIMNMG</sequence>
<feature type="compositionally biased region" description="Acidic residues" evidence="3">
    <location>
        <begin position="727"/>
        <end position="737"/>
    </location>
</feature>
<evidence type="ECO:0000313" key="5">
    <source>
        <dbReference type="Proteomes" id="UP001516023"/>
    </source>
</evidence>
<dbReference type="SUPFAM" id="SSF81995">
    <property type="entry name" value="beta-sandwich domain of Sec23/24"/>
    <property type="match status" value="1"/>
</dbReference>
<feature type="compositionally biased region" description="Low complexity" evidence="3">
    <location>
        <begin position="1"/>
        <end position="17"/>
    </location>
</feature>
<dbReference type="EMBL" id="JABMIG020000025">
    <property type="protein sequence ID" value="KAL3801670.1"/>
    <property type="molecule type" value="Genomic_DNA"/>
</dbReference>
<dbReference type="AlphaFoldDB" id="A0ABD3QMW3"/>
<evidence type="ECO:0000313" key="4">
    <source>
        <dbReference type="EMBL" id="KAL3801670.1"/>
    </source>
</evidence>
<dbReference type="FunFam" id="1.25.10.10:FF:001824">
    <property type="entry name" value="Uncharacterized protein"/>
    <property type="match status" value="1"/>
</dbReference>
<dbReference type="InterPro" id="IPR021133">
    <property type="entry name" value="HEAT_type_2"/>
</dbReference>
<feature type="repeat" description="HEAT" evidence="2">
    <location>
        <begin position="290"/>
        <end position="328"/>
    </location>
</feature>
<comment type="caution">
    <text evidence="4">The sequence shown here is derived from an EMBL/GenBank/DDBJ whole genome shotgun (WGS) entry which is preliminary data.</text>
</comment>
<accession>A0ABD3QMW3</accession>
<feature type="region of interest" description="Disordered" evidence="3">
    <location>
        <begin position="724"/>
        <end position="748"/>
    </location>
</feature>
<feature type="repeat" description="HEAT" evidence="2">
    <location>
        <begin position="329"/>
        <end position="360"/>
    </location>
</feature>
<evidence type="ECO:0000256" key="3">
    <source>
        <dbReference type="SAM" id="MobiDB-lite"/>
    </source>
</evidence>
<keyword evidence="5" id="KW-1185">Reference proteome</keyword>
<evidence type="ECO:0000256" key="1">
    <source>
        <dbReference type="ARBA" id="ARBA00022737"/>
    </source>
</evidence>
<dbReference type="Gene3D" id="1.25.10.10">
    <property type="entry name" value="Leucine-rich Repeat Variant"/>
    <property type="match status" value="2"/>
</dbReference>
<feature type="compositionally biased region" description="Low complexity" evidence="3">
    <location>
        <begin position="26"/>
        <end position="39"/>
    </location>
</feature>
<gene>
    <name evidence="4" type="ORF">HJC23_013175</name>
</gene>
<feature type="region of interest" description="Disordered" evidence="3">
    <location>
        <begin position="1"/>
        <end position="39"/>
    </location>
</feature>
<dbReference type="PROSITE" id="PS50077">
    <property type="entry name" value="HEAT_REPEAT"/>
    <property type="match status" value="3"/>
</dbReference>
<keyword evidence="1" id="KW-0677">Repeat</keyword>
<dbReference type="PANTHER" id="PTHR10648">
    <property type="entry name" value="SERINE/THREONINE-PROTEIN PHOSPHATASE PP2A 65 KDA REGULATORY SUBUNIT"/>
    <property type="match status" value="1"/>
</dbReference>
<feature type="region of interest" description="Disordered" evidence="3">
    <location>
        <begin position="226"/>
        <end position="257"/>
    </location>
</feature>
<feature type="region of interest" description="Disordered" evidence="3">
    <location>
        <begin position="1079"/>
        <end position="1098"/>
    </location>
</feature>
<dbReference type="InterPro" id="IPR011989">
    <property type="entry name" value="ARM-like"/>
</dbReference>
<feature type="compositionally biased region" description="Low complexity" evidence="3">
    <location>
        <begin position="228"/>
        <end position="257"/>
    </location>
</feature>
<organism evidence="4 5">
    <name type="scientific">Cyclotella cryptica</name>
    <dbReference type="NCBI Taxonomy" id="29204"/>
    <lineage>
        <taxon>Eukaryota</taxon>
        <taxon>Sar</taxon>
        <taxon>Stramenopiles</taxon>
        <taxon>Ochrophyta</taxon>
        <taxon>Bacillariophyta</taxon>
        <taxon>Coscinodiscophyceae</taxon>
        <taxon>Thalassiosirophycidae</taxon>
        <taxon>Stephanodiscales</taxon>
        <taxon>Stephanodiscaceae</taxon>
        <taxon>Cyclotella</taxon>
    </lineage>
</organism>
<name>A0ABD3QMW3_9STRA</name>
<protein>
    <submittedName>
        <fullName evidence="4">Uncharacterized protein</fullName>
    </submittedName>
</protein>
<feature type="region of interest" description="Disordered" evidence="3">
    <location>
        <begin position="130"/>
        <end position="149"/>
    </location>
</feature>